<proteinExistence type="predicted"/>
<reference evidence="2 3" key="1">
    <citation type="submission" date="2024-01" db="EMBL/GenBank/DDBJ databases">
        <title>Genome assemblies of Stephania.</title>
        <authorList>
            <person name="Yang L."/>
        </authorList>
    </citation>
    <scope>NUCLEOTIDE SEQUENCE [LARGE SCALE GENOMIC DNA]</scope>
    <source>
        <strain evidence="2">YNDBR</strain>
        <tissue evidence="2">Leaf</tissue>
    </source>
</reference>
<feature type="compositionally biased region" description="Basic and acidic residues" evidence="1">
    <location>
        <begin position="428"/>
        <end position="462"/>
    </location>
</feature>
<feature type="region of interest" description="Disordered" evidence="1">
    <location>
        <begin position="45"/>
        <end position="69"/>
    </location>
</feature>
<organism evidence="2 3">
    <name type="scientific">Stephania yunnanensis</name>
    <dbReference type="NCBI Taxonomy" id="152371"/>
    <lineage>
        <taxon>Eukaryota</taxon>
        <taxon>Viridiplantae</taxon>
        <taxon>Streptophyta</taxon>
        <taxon>Embryophyta</taxon>
        <taxon>Tracheophyta</taxon>
        <taxon>Spermatophyta</taxon>
        <taxon>Magnoliopsida</taxon>
        <taxon>Ranunculales</taxon>
        <taxon>Menispermaceae</taxon>
        <taxon>Menispermoideae</taxon>
        <taxon>Cissampelideae</taxon>
        <taxon>Stephania</taxon>
    </lineage>
</organism>
<protein>
    <submittedName>
        <fullName evidence="2">Uncharacterized protein</fullName>
    </submittedName>
</protein>
<name>A0AAP0Q0A5_9MAGN</name>
<evidence type="ECO:0000313" key="2">
    <source>
        <dbReference type="EMBL" id="KAK9161109.1"/>
    </source>
</evidence>
<feature type="region of interest" description="Disordered" evidence="1">
    <location>
        <begin position="89"/>
        <end position="159"/>
    </location>
</feature>
<feature type="compositionally biased region" description="Low complexity" evidence="1">
    <location>
        <begin position="129"/>
        <end position="140"/>
    </location>
</feature>
<feature type="compositionally biased region" description="Low complexity" evidence="1">
    <location>
        <begin position="410"/>
        <end position="422"/>
    </location>
</feature>
<gene>
    <name evidence="2" type="ORF">Syun_007450</name>
</gene>
<sequence>MNLRLMPTMKKMSSHRHQTLVPKMSLSDWGRGNPEDGDVEDINRHQEETSTTGRDTLLHHATPTHPDGRYSLHYTHGWSHVTRPYPTYAPGPSSSNYTSSSPPGHPYPYQHGTPSPPVHTLPPQLGFIPPSSHHSTPSSPADVYPHDHAPHRHSFARSSSSRLRSLIPQPLEEIPDFFRPPTAPAYVKNPLTYIIAEHGLLHPSSVAAKKMSLVFKSGYLKEGWKWEYVPQDQRDIYWLRSKVFFTWDLPMSFAIYDASCRRAAIRYTGNIYLIAEKRITPVYLTEEVFDHYKRMRATDEAFKKKTEQMSSNRKSEVGGPGTGILLHSVGSISARQHGDTLEKKLQRRPTWNEMFRHLHTHGHDGQSFIDQRSAKIDTPDTSIDEDAVYLEVVQEVKGRVYGLGSQGYHRSISSGGASSSRGPAYGLHKLEELQRDHQRLQETLLKERMERQEQMQRDKMER</sequence>
<accession>A0AAP0Q0A5</accession>
<evidence type="ECO:0000256" key="1">
    <source>
        <dbReference type="SAM" id="MobiDB-lite"/>
    </source>
</evidence>
<dbReference type="Proteomes" id="UP001420932">
    <property type="component" value="Unassembled WGS sequence"/>
</dbReference>
<dbReference type="InterPro" id="IPR004252">
    <property type="entry name" value="Probable_transposase_24"/>
</dbReference>
<dbReference type="Pfam" id="PF03004">
    <property type="entry name" value="Transposase_24"/>
    <property type="match status" value="1"/>
</dbReference>
<comment type="caution">
    <text evidence="2">The sequence shown here is derived from an EMBL/GenBank/DDBJ whole genome shotgun (WGS) entry which is preliminary data.</text>
</comment>
<feature type="region of interest" description="Disordered" evidence="1">
    <location>
        <begin position="406"/>
        <end position="462"/>
    </location>
</feature>
<evidence type="ECO:0000313" key="3">
    <source>
        <dbReference type="Proteomes" id="UP001420932"/>
    </source>
</evidence>
<keyword evidence="3" id="KW-1185">Reference proteome</keyword>
<dbReference type="AlphaFoldDB" id="A0AAP0Q0A5"/>
<dbReference type="EMBL" id="JBBNAF010000003">
    <property type="protein sequence ID" value="KAK9161109.1"/>
    <property type="molecule type" value="Genomic_DNA"/>
</dbReference>
<feature type="compositionally biased region" description="Low complexity" evidence="1">
    <location>
        <begin position="90"/>
        <end position="102"/>
    </location>
</feature>